<keyword evidence="2" id="KW-0813">Transport</keyword>
<comment type="caution">
    <text evidence="8">The sequence shown here is derived from an EMBL/GenBank/DDBJ whole genome shotgun (WGS) entry which is preliminary data.</text>
</comment>
<feature type="transmembrane region" description="Helical" evidence="6">
    <location>
        <begin position="461"/>
        <end position="481"/>
    </location>
</feature>
<dbReference type="Pfam" id="PF07690">
    <property type="entry name" value="MFS_1"/>
    <property type="match status" value="2"/>
</dbReference>
<reference evidence="9" key="1">
    <citation type="submission" date="2023-07" db="EMBL/GenBank/DDBJ databases">
        <title>Whole-genome sequencing of a new Methanosarcina sp. Z-7115.</title>
        <authorList>
            <person name="Zhilina T.N."/>
            <person name="Merkel A.Y."/>
        </authorList>
    </citation>
    <scope>NUCLEOTIDE SEQUENCE [LARGE SCALE GENOMIC DNA]</scope>
    <source>
        <strain evidence="9">Z-7115</strain>
    </source>
</reference>
<dbReference type="RefSeq" id="WP_310575966.1">
    <property type="nucleotide sequence ID" value="NZ_JAVKPK010000032.1"/>
</dbReference>
<dbReference type="Gene3D" id="1.20.1720.10">
    <property type="entry name" value="Multidrug resistance protein D"/>
    <property type="match status" value="1"/>
</dbReference>
<evidence type="ECO:0000313" key="8">
    <source>
        <dbReference type="EMBL" id="MDR7665940.1"/>
    </source>
</evidence>
<sequence>MVKKTNNNRSLAENIGTSSEVPEICHTPVTPAIATAKGTVLFIAILAGFITPFDSSAVNIALPVIGAEFHMDAIALSWVATAYLLSSALFLVPFGKIADIYGRKKIFLYGITIFSLSSLIMTMVSSTEMLIVVRVVQGIGSAMIFGTAVAIVTSVFPPGERGKALGIYITAVYIGLSVGPLLGGVMTQYLGWRSIFFVNIPLGITAILLILSKIKGEWVECRGEKFDLTGSVIYGAAVVAVMYGFSVLPDFKGAALIAVGIILVIIFALYEMRIPSPVIDITLLTKNRIFAFSNLSALINYSATFAVTFLLSLDLQYTKGFTPVHAGSILVVQPVVMAMISPIAGRLSDKIEPQIVASAGMAFTALGLFLLIFLTETTPIWYLVVTLIVLGIGLGLFSSPNTNAIMSSVDKRFYGVAAGMNGTMRLLGQMLSMGIAMMIFAIVIGPVEITPAYYPQFVLSVHYAFILFTAFCIIGVFASLVRGKRSPIVHNLIPEKGKK</sequence>
<dbReference type="SUPFAM" id="SSF103473">
    <property type="entry name" value="MFS general substrate transporter"/>
    <property type="match status" value="1"/>
</dbReference>
<evidence type="ECO:0000256" key="3">
    <source>
        <dbReference type="ARBA" id="ARBA00022692"/>
    </source>
</evidence>
<dbReference type="Proteomes" id="UP001246244">
    <property type="component" value="Unassembled WGS sequence"/>
</dbReference>
<evidence type="ECO:0000256" key="2">
    <source>
        <dbReference type="ARBA" id="ARBA00022448"/>
    </source>
</evidence>
<feature type="transmembrane region" description="Helical" evidence="6">
    <location>
        <begin position="355"/>
        <end position="374"/>
    </location>
</feature>
<feature type="transmembrane region" description="Helical" evidence="6">
    <location>
        <begin position="324"/>
        <end position="343"/>
    </location>
</feature>
<dbReference type="PROSITE" id="PS50850">
    <property type="entry name" value="MFS"/>
    <property type="match status" value="1"/>
</dbReference>
<evidence type="ECO:0000256" key="4">
    <source>
        <dbReference type="ARBA" id="ARBA00022989"/>
    </source>
</evidence>
<evidence type="ECO:0000313" key="9">
    <source>
        <dbReference type="Proteomes" id="UP001246244"/>
    </source>
</evidence>
<dbReference type="InterPro" id="IPR020846">
    <property type="entry name" value="MFS_dom"/>
</dbReference>
<dbReference type="InterPro" id="IPR011701">
    <property type="entry name" value="MFS"/>
</dbReference>
<protein>
    <submittedName>
        <fullName evidence="8">MFS transporter</fullName>
    </submittedName>
</protein>
<keyword evidence="9" id="KW-1185">Reference proteome</keyword>
<feature type="transmembrane region" description="Helical" evidence="6">
    <location>
        <begin position="131"/>
        <end position="153"/>
    </location>
</feature>
<evidence type="ECO:0000256" key="1">
    <source>
        <dbReference type="ARBA" id="ARBA00004141"/>
    </source>
</evidence>
<comment type="subcellular location">
    <subcellularLocation>
        <location evidence="1">Membrane</location>
        <topology evidence="1">Multi-pass membrane protein</topology>
    </subcellularLocation>
</comment>
<feature type="transmembrane region" description="Helical" evidence="6">
    <location>
        <begin position="226"/>
        <end position="245"/>
    </location>
</feature>
<feature type="transmembrane region" description="Helical" evidence="6">
    <location>
        <begin position="165"/>
        <end position="183"/>
    </location>
</feature>
<evidence type="ECO:0000256" key="6">
    <source>
        <dbReference type="SAM" id="Phobius"/>
    </source>
</evidence>
<feature type="domain" description="Major facilitator superfamily (MFS) profile" evidence="7">
    <location>
        <begin position="40"/>
        <end position="487"/>
    </location>
</feature>
<feature type="transmembrane region" description="Helical" evidence="6">
    <location>
        <begin position="195"/>
        <end position="214"/>
    </location>
</feature>
<keyword evidence="4 6" id="KW-1133">Transmembrane helix</keyword>
<feature type="transmembrane region" description="Helical" evidence="6">
    <location>
        <begin position="251"/>
        <end position="270"/>
    </location>
</feature>
<dbReference type="InterPro" id="IPR036259">
    <property type="entry name" value="MFS_trans_sf"/>
</dbReference>
<feature type="transmembrane region" description="Helical" evidence="6">
    <location>
        <begin position="380"/>
        <end position="397"/>
    </location>
</feature>
<feature type="transmembrane region" description="Helical" evidence="6">
    <location>
        <begin position="40"/>
        <end position="62"/>
    </location>
</feature>
<evidence type="ECO:0000259" key="7">
    <source>
        <dbReference type="PROSITE" id="PS50850"/>
    </source>
</evidence>
<keyword evidence="3 6" id="KW-0812">Transmembrane</keyword>
<feature type="transmembrane region" description="Helical" evidence="6">
    <location>
        <begin position="74"/>
        <end position="94"/>
    </location>
</feature>
<organism evidence="8 9">
    <name type="scientific">Methanosarcina baikalica</name>
    <dbReference type="NCBI Taxonomy" id="3073890"/>
    <lineage>
        <taxon>Archaea</taxon>
        <taxon>Methanobacteriati</taxon>
        <taxon>Methanobacteriota</taxon>
        <taxon>Stenosarchaea group</taxon>
        <taxon>Methanomicrobia</taxon>
        <taxon>Methanosarcinales</taxon>
        <taxon>Methanosarcinaceae</taxon>
        <taxon>Methanosarcina</taxon>
    </lineage>
</organism>
<dbReference type="CDD" id="cd17321">
    <property type="entry name" value="MFS_MMR_MDR_like"/>
    <property type="match status" value="1"/>
</dbReference>
<dbReference type="PANTHER" id="PTHR42718:SF9">
    <property type="entry name" value="MAJOR FACILITATOR SUPERFAMILY MULTIDRUG TRANSPORTER MFSC"/>
    <property type="match status" value="1"/>
</dbReference>
<dbReference type="Gene3D" id="1.20.1250.20">
    <property type="entry name" value="MFS general substrate transporter like domains"/>
    <property type="match status" value="1"/>
</dbReference>
<name>A0ABU2D1S7_9EURY</name>
<dbReference type="PRINTS" id="PR01036">
    <property type="entry name" value="TCRTETB"/>
</dbReference>
<dbReference type="PANTHER" id="PTHR42718">
    <property type="entry name" value="MAJOR FACILITATOR SUPERFAMILY MULTIDRUG TRANSPORTER MFSC"/>
    <property type="match status" value="1"/>
</dbReference>
<feature type="transmembrane region" description="Helical" evidence="6">
    <location>
        <begin position="430"/>
        <end position="449"/>
    </location>
</feature>
<feature type="transmembrane region" description="Helical" evidence="6">
    <location>
        <begin position="291"/>
        <end position="312"/>
    </location>
</feature>
<accession>A0ABU2D1S7</accession>
<dbReference type="EMBL" id="JAVKPK010000032">
    <property type="protein sequence ID" value="MDR7665940.1"/>
    <property type="molecule type" value="Genomic_DNA"/>
</dbReference>
<feature type="transmembrane region" description="Helical" evidence="6">
    <location>
        <begin position="106"/>
        <end position="125"/>
    </location>
</feature>
<gene>
    <name evidence="8" type="ORF">RG963_09175</name>
</gene>
<proteinExistence type="predicted"/>
<keyword evidence="5 6" id="KW-0472">Membrane</keyword>
<evidence type="ECO:0000256" key="5">
    <source>
        <dbReference type="ARBA" id="ARBA00023136"/>
    </source>
</evidence>